<dbReference type="OrthoDB" id="16204at10239"/>
<dbReference type="GeneID" id="19527380"/>
<gene>
    <name evidence="2" type="ORF">P078_0012</name>
</gene>
<accession>X4YGG6</accession>
<organism evidence="2 3">
    <name type="scientific">Lactococcus phage P078</name>
    <dbReference type="NCBI Taxonomy" id="1476886"/>
    <lineage>
        <taxon>Viruses</taxon>
        <taxon>Duplodnaviria</taxon>
        <taxon>Heunggongvirae</taxon>
        <taxon>Uroviricota</taxon>
        <taxon>Caudoviricetes</taxon>
        <taxon>Nevevirus</taxon>
        <taxon>Nevevirus P078</taxon>
    </lineage>
</organism>
<dbReference type="RefSeq" id="YP_009036837.1">
    <property type="nucleotide sequence ID" value="NC_024215.1"/>
</dbReference>
<reference evidence="2 3" key="1">
    <citation type="submission" date="2014-02" db="EMBL/GenBank/DDBJ databases">
        <title>Complete genome sequences of four novel Lactococcus lactis phages distantly related to the rare 1706 phage species.</title>
        <authorList>
            <person name="Kot W."/>
            <person name="Neve H."/>
            <person name="Vogensen F.K."/>
            <person name="Heller K.J."/>
            <person name="Hansen L.H."/>
        </authorList>
    </citation>
    <scope>NUCLEOTIDE SEQUENCE [LARGE SCALE GENOMIC DNA]</scope>
</reference>
<name>X4YGG6_9CAUD</name>
<feature type="domain" description="DUF7253" evidence="1">
    <location>
        <begin position="1"/>
        <end position="111"/>
    </location>
</feature>
<dbReference type="KEGG" id="vg:19527380"/>
<evidence type="ECO:0000313" key="3">
    <source>
        <dbReference type="Proteomes" id="UP000019791"/>
    </source>
</evidence>
<dbReference type="Pfam" id="PF23911">
    <property type="entry name" value="DUF7253"/>
    <property type="match status" value="1"/>
</dbReference>
<sequence>MAKVDISVVIKSKKPEQVVPGDFRYTHTVIPKVGAIVEKSGFAINDNQSINQEVNQNGRLSFIMSNDREDRINRISHVFYLGTLYKIISVENRKPRVHVVLGDPATETLEELQSEGVSDE</sequence>
<protein>
    <recommendedName>
        <fullName evidence="1">DUF7253 domain-containing protein</fullName>
    </recommendedName>
</protein>
<proteinExistence type="predicted"/>
<dbReference type="Proteomes" id="UP000019791">
    <property type="component" value="Segment"/>
</dbReference>
<dbReference type="InterPro" id="IPR055677">
    <property type="entry name" value="DUF7253"/>
</dbReference>
<evidence type="ECO:0000259" key="1">
    <source>
        <dbReference type="Pfam" id="PF23911"/>
    </source>
</evidence>
<dbReference type="EMBL" id="KJ489010">
    <property type="protein sequence ID" value="AHV82975.1"/>
    <property type="molecule type" value="Genomic_DNA"/>
</dbReference>
<evidence type="ECO:0000313" key="2">
    <source>
        <dbReference type="EMBL" id="AHV82975.1"/>
    </source>
</evidence>
<keyword evidence="3" id="KW-1185">Reference proteome</keyword>